<accession>A0A9W5EZN7</accession>
<evidence type="ECO:0000313" key="1">
    <source>
        <dbReference type="EMBL" id="CUU79211.1"/>
    </source>
</evidence>
<dbReference type="InterPro" id="IPR027417">
    <property type="entry name" value="P-loop_NTPase"/>
</dbReference>
<gene>
    <name evidence="1" type="ORF">ERS739220_01048</name>
</gene>
<reference evidence="1 2" key="1">
    <citation type="submission" date="2015-11" db="EMBL/GenBank/DDBJ databases">
        <authorList>
            <consortium name="Pathogen Informatics"/>
        </authorList>
    </citation>
    <scope>NUCLEOTIDE SEQUENCE [LARGE SCALE GENOMIC DNA]</scope>
    <source>
        <strain evidence="1 2">006A-0191</strain>
    </source>
</reference>
<comment type="caution">
    <text evidence="1">The sequence shown here is derived from an EMBL/GenBank/DDBJ whole genome shotgun (WGS) entry which is preliminary data.</text>
</comment>
<dbReference type="AlphaFoldDB" id="A0A9W5EZN7"/>
<dbReference type="Gene3D" id="3.40.50.300">
    <property type="entry name" value="P-loop containing nucleotide triphosphate hydrolases"/>
    <property type="match status" value="1"/>
</dbReference>
<organism evidence="1 2">
    <name type="scientific">Campylobacter hyointestinalis subsp. hyointestinalis</name>
    <dbReference type="NCBI Taxonomy" id="91352"/>
    <lineage>
        <taxon>Bacteria</taxon>
        <taxon>Pseudomonadati</taxon>
        <taxon>Campylobacterota</taxon>
        <taxon>Epsilonproteobacteria</taxon>
        <taxon>Campylobacterales</taxon>
        <taxon>Campylobacteraceae</taxon>
        <taxon>Campylobacter</taxon>
    </lineage>
</organism>
<name>A0A9W5EZN7_CAMHY</name>
<proteinExistence type="predicted"/>
<dbReference type="Proteomes" id="UP000052257">
    <property type="component" value="Unassembled WGS sequence"/>
</dbReference>
<dbReference type="SUPFAM" id="SSF52540">
    <property type="entry name" value="P-loop containing nucleoside triphosphate hydrolases"/>
    <property type="match status" value="1"/>
</dbReference>
<sequence length="185" mass="21147">MIISIINKKGGVGKTPFAFSIAKDFDYFLQSNDISIIENIYPDKAKISDTPKLIDNCVYDFGGFVAKGVLEIAEKSNYIIVPCVSSYNSILRTIETVNELKEYNKNIIILITNYKDEKEKAQMVEVLESNFSDLKFFYFKFSKIIENCMTTGVSFLELANENTLAKLSYSNFINEYKKLLDTIKE</sequence>
<dbReference type="RefSeq" id="WP_059431083.1">
    <property type="nucleotide sequence ID" value="NZ_FAUW01000002.1"/>
</dbReference>
<protein>
    <submittedName>
        <fullName evidence="1">Cpp12</fullName>
    </submittedName>
</protein>
<evidence type="ECO:0000313" key="2">
    <source>
        <dbReference type="Proteomes" id="UP000052257"/>
    </source>
</evidence>
<dbReference type="EMBL" id="FAUW01000002">
    <property type="protein sequence ID" value="CUU79211.1"/>
    <property type="molecule type" value="Genomic_DNA"/>
</dbReference>